<dbReference type="InterPro" id="IPR039422">
    <property type="entry name" value="MarR/SlyA-like"/>
</dbReference>
<proteinExistence type="predicted"/>
<reference evidence="2 3" key="1">
    <citation type="submission" date="2018-07" db="EMBL/GenBank/DDBJ databases">
        <title>The draft genome of Phyllobacterium salinisoli.</title>
        <authorList>
            <person name="Liu L."/>
            <person name="Li L."/>
            <person name="Zhang X."/>
            <person name="Liang L."/>
        </authorList>
    </citation>
    <scope>NUCLEOTIDE SEQUENCE [LARGE SCALE GENOMIC DNA]</scope>
    <source>
        <strain evidence="2 3">LLAN61</strain>
    </source>
</reference>
<dbReference type="Gene3D" id="1.10.10.10">
    <property type="entry name" value="Winged helix-like DNA-binding domain superfamily/Winged helix DNA-binding domain"/>
    <property type="match status" value="1"/>
</dbReference>
<dbReference type="Pfam" id="PF12802">
    <property type="entry name" value="MarR_2"/>
    <property type="match status" value="1"/>
</dbReference>
<dbReference type="InterPro" id="IPR000835">
    <property type="entry name" value="HTH_MarR-typ"/>
</dbReference>
<dbReference type="GO" id="GO:0003700">
    <property type="term" value="F:DNA-binding transcription factor activity"/>
    <property type="evidence" value="ECO:0007669"/>
    <property type="project" value="InterPro"/>
</dbReference>
<dbReference type="PANTHER" id="PTHR33164">
    <property type="entry name" value="TRANSCRIPTIONAL REGULATOR, MARR FAMILY"/>
    <property type="match status" value="1"/>
</dbReference>
<gene>
    <name evidence="2" type="ORF">DUT91_03270</name>
</gene>
<dbReference type="RefSeq" id="WP_114438888.1">
    <property type="nucleotide sequence ID" value="NZ_QOZG01000001.1"/>
</dbReference>
<feature type="domain" description="HTH marR-type" evidence="1">
    <location>
        <begin position="1"/>
        <end position="136"/>
    </location>
</feature>
<dbReference type="GO" id="GO:0006950">
    <property type="term" value="P:response to stress"/>
    <property type="evidence" value="ECO:0007669"/>
    <property type="project" value="TreeGrafter"/>
</dbReference>
<sequence length="177" mass="19576">MSASADPETMLGTLSMLIADSVAARFRELGMSQTEAATLLCIHEHPGVNIGHVARTADISHSAAVRSVDRLVDRKLVDRWISPSDQRAVELTCSPMGKALSQKLFNARRETTRLLMDRLNPKQRTALTEFVDLMLEGVAERRSAAWRLCRFCDRSICPIPACPIGRCVQVEDTGAIR</sequence>
<evidence type="ECO:0000259" key="1">
    <source>
        <dbReference type="PROSITE" id="PS50995"/>
    </source>
</evidence>
<dbReference type="Proteomes" id="UP000253420">
    <property type="component" value="Unassembled WGS sequence"/>
</dbReference>
<accession>A0A368K8W5</accession>
<dbReference type="AlphaFoldDB" id="A0A368K8W5"/>
<dbReference type="EMBL" id="QOZG01000001">
    <property type="protein sequence ID" value="RCS25797.1"/>
    <property type="molecule type" value="Genomic_DNA"/>
</dbReference>
<dbReference type="PROSITE" id="PS50995">
    <property type="entry name" value="HTH_MARR_2"/>
    <property type="match status" value="1"/>
</dbReference>
<organism evidence="2 3">
    <name type="scientific">Phyllobacterium salinisoli</name>
    <dbReference type="NCBI Taxonomy" id="1899321"/>
    <lineage>
        <taxon>Bacteria</taxon>
        <taxon>Pseudomonadati</taxon>
        <taxon>Pseudomonadota</taxon>
        <taxon>Alphaproteobacteria</taxon>
        <taxon>Hyphomicrobiales</taxon>
        <taxon>Phyllobacteriaceae</taxon>
        <taxon>Phyllobacterium</taxon>
    </lineage>
</organism>
<dbReference type="OrthoDB" id="7875071at2"/>
<dbReference type="PANTHER" id="PTHR33164:SF43">
    <property type="entry name" value="HTH-TYPE TRANSCRIPTIONAL REPRESSOR YETL"/>
    <property type="match status" value="1"/>
</dbReference>
<evidence type="ECO:0000313" key="2">
    <source>
        <dbReference type="EMBL" id="RCS25797.1"/>
    </source>
</evidence>
<dbReference type="SUPFAM" id="SSF46785">
    <property type="entry name" value="Winged helix' DNA-binding domain"/>
    <property type="match status" value="1"/>
</dbReference>
<dbReference type="SMART" id="SM00347">
    <property type="entry name" value="HTH_MARR"/>
    <property type="match status" value="1"/>
</dbReference>
<name>A0A368K8W5_9HYPH</name>
<keyword evidence="3" id="KW-1185">Reference proteome</keyword>
<protein>
    <submittedName>
        <fullName evidence="2">MarR family transcriptional regulator</fullName>
    </submittedName>
</protein>
<evidence type="ECO:0000313" key="3">
    <source>
        <dbReference type="Proteomes" id="UP000253420"/>
    </source>
</evidence>
<dbReference type="InterPro" id="IPR036388">
    <property type="entry name" value="WH-like_DNA-bd_sf"/>
</dbReference>
<dbReference type="InterPro" id="IPR036390">
    <property type="entry name" value="WH_DNA-bd_sf"/>
</dbReference>
<comment type="caution">
    <text evidence="2">The sequence shown here is derived from an EMBL/GenBank/DDBJ whole genome shotgun (WGS) entry which is preliminary data.</text>
</comment>